<evidence type="ECO:0000313" key="1">
    <source>
        <dbReference type="EMBL" id="KIO02199.1"/>
    </source>
</evidence>
<keyword evidence="2" id="KW-1185">Reference proteome</keyword>
<proteinExistence type="predicted"/>
<dbReference type="OrthoDB" id="3262083at2759"/>
<organism evidence="1 2">
    <name type="scientific">Pisolithus tinctorius Marx 270</name>
    <dbReference type="NCBI Taxonomy" id="870435"/>
    <lineage>
        <taxon>Eukaryota</taxon>
        <taxon>Fungi</taxon>
        <taxon>Dikarya</taxon>
        <taxon>Basidiomycota</taxon>
        <taxon>Agaricomycotina</taxon>
        <taxon>Agaricomycetes</taxon>
        <taxon>Agaricomycetidae</taxon>
        <taxon>Boletales</taxon>
        <taxon>Sclerodermatineae</taxon>
        <taxon>Pisolithaceae</taxon>
        <taxon>Pisolithus</taxon>
    </lineage>
</organism>
<reference evidence="1 2" key="1">
    <citation type="submission" date="2014-04" db="EMBL/GenBank/DDBJ databases">
        <authorList>
            <consortium name="DOE Joint Genome Institute"/>
            <person name="Kuo A."/>
            <person name="Kohler A."/>
            <person name="Costa M.D."/>
            <person name="Nagy L.G."/>
            <person name="Floudas D."/>
            <person name="Copeland A."/>
            <person name="Barry K.W."/>
            <person name="Cichocki N."/>
            <person name="Veneault-Fourrey C."/>
            <person name="LaButti K."/>
            <person name="Lindquist E.A."/>
            <person name="Lipzen A."/>
            <person name="Lundell T."/>
            <person name="Morin E."/>
            <person name="Murat C."/>
            <person name="Sun H."/>
            <person name="Tunlid A."/>
            <person name="Henrissat B."/>
            <person name="Grigoriev I.V."/>
            <person name="Hibbett D.S."/>
            <person name="Martin F."/>
            <person name="Nordberg H.P."/>
            <person name="Cantor M.N."/>
            <person name="Hua S.X."/>
        </authorList>
    </citation>
    <scope>NUCLEOTIDE SEQUENCE [LARGE SCALE GENOMIC DNA]</scope>
    <source>
        <strain evidence="1 2">Marx 270</strain>
    </source>
</reference>
<dbReference type="EMBL" id="KN831983">
    <property type="protein sequence ID" value="KIO02199.1"/>
    <property type="molecule type" value="Genomic_DNA"/>
</dbReference>
<gene>
    <name evidence="1" type="ORF">M404DRAFT_148476</name>
</gene>
<reference evidence="2" key="2">
    <citation type="submission" date="2015-01" db="EMBL/GenBank/DDBJ databases">
        <title>Evolutionary Origins and Diversification of the Mycorrhizal Mutualists.</title>
        <authorList>
            <consortium name="DOE Joint Genome Institute"/>
            <consortium name="Mycorrhizal Genomics Consortium"/>
            <person name="Kohler A."/>
            <person name="Kuo A."/>
            <person name="Nagy L.G."/>
            <person name="Floudas D."/>
            <person name="Copeland A."/>
            <person name="Barry K.W."/>
            <person name="Cichocki N."/>
            <person name="Veneault-Fourrey C."/>
            <person name="LaButti K."/>
            <person name="Lindquist E.A."/>
            <person name="Lipzen A."/>
            <person name="Lundell T."/>
            <person name="Morin E."/>
            <person name="Murat C."/>
            <person name="Riley R."/>
            <person name="Ohm R."/>
            <person name="Sun H."/>
            <person name="Tunlid A."/>
            <person name="Henrissat B."/>
            <person name="Grigoriev I.V."/>
            <person name="Hibbett D.S."/>
            <person name="Martin F."/>
        </authorList>
    </citation>
    <scope>NUCLEOTIDE SEQUENCE [LARGE SCALE GENOMIC DNA]</scope>
    <source>
        <strain evidence="2">Marx 270</strain>
    </source>
</reference>
<dbReference type="Proteomes" id="UP000054217">
    <property type="component" value="Unassembled WGS sequence"/>
</dbReference>
<dbReference type="HOGENOM" id="CLU_092517_2_0_1"/>
<dbReference type="InParanoid" id="A0A0C3P4K1"/>
<sequence>ADCTIFCEEWNAHPIAGEGHDQSPNDLHFTGQLEHGMYRDDVISIHPNVYAHYGVEHSQGQDDADWVDIGEDGNEVPDLPSRIAAEQSSQFLHEAAPVPAHTNPFTAVALTAFIGALDQVQQLHHIPTGLGVREEEWDHDGYPELEIIRSGHRGRKELAIELPHSLWYG</sequence>
<accession>A0A0C3P4K1</accession>
<evidence type="ECO:0000313" key="2">
    <source>
        <dbReference type="Proteomes" id="UP000054217"/>
    </source>
</evidence>
<name>A0A0C3P4K1_PISTI</name>
<feature type="non-terminal residue" evidence="1">
    <location>
        <position position="1"/>
    </location>
</feature>
<protein>
    <submittedName>
        <fullName evidence="1">Uncharacterized protein</fullName>
    </submittedName>
</protein>
<dbReference type="AlphaFoldDB" id="A0A0C3P4K1"/>